<dbReference type="RefSeq" id="WP_073476064.1">
    <property type="nucleotide sequence ID" value="NZ_FQZU01000013.1"/>
</dbReference>
<keyword evidence="1" id="KW-0436">Ligase</keyword>
<keyword evidence="2 4" id="KW-0547">Nucleotide-binding</keyword>
<accession>A0A1M6MRB5</accession>
<dbReference type="PANTHER" id="PTHR43334:SF1">
    <property type="entry name" value="3-HYDROXYPROPIONATE--COA LIGASE [ADP-FORMING]"/>
    <property type="match status" value="1"/>
</dbReference>
<dbReference type="Gene3D" id="3.30.1490.20">
    <property type="entry name" value="ATP-grasp fold, A domain"/>
    <property type="match status" value="1"/>
</dbReference>
<dbReference type="EMBL" id="FQZU01000013">
    <property type="protein sequence ID" value="SHJ85997.1"/>
    <property type="molecule type" value="Genomic_DNA"/>
</dbReference>
<reference evidence="7" key="1">
    <citation type="submission" date="2016-11" db="EMBL/GenBank/DDBJ databases">
        <authorList>
            <person name="Varghese N."/>
            <person name="Submissions S."/>
        </authorList>
    </citation>
    <scope>NUCLEOTIDE SEQUENCE [LARGE SCALE GENOMIC DNA]</scope>
    <source>
        <strain evidence="7">DSM 16219</strain>
    </source>
</reference>
<dbReference type="GO" id="GO:0016874">
    <property type="term" value="F:ligase activity"/>
    <property type="evidence" value="ECO:0007669"/>
    <property type="project" value="UniProtKB-KW"/>
</dbReference>
<dbReference type="AlphaFoldDB" id="A0A1M6MRB5"/>
<feature type="domain" description="ATP-grasp" evidence="5">
    <location>
        <begin position="22"/>
        <end position="58"/>
    </location>
</feature>
<gene>
    <name evidence="6" type="ORF">SAMN02745216_02411</name>
</gene>
<organism evidence="6 7">
    <name type="scientific">Desulfatibacillum alkenivorans DSM 16219</name>
    <dbReference type="NCBI Taxonomy" id="1121393"/>
    <lineage>
        <taxon>Bacteria</taxon>
        <taxon>Pseudomonadati</taxon>
        <taxon>Thermodesulfobacteriota</taxon>
        <taxon>Desulfobacteria</taxon>
        <taxon>Desulfobacterales</taxon>
        <taxon>Desulfatibacillaceae</taxon>
        <taxon>Desulfatibacillum</taxon>
    </lineage>
</organism>
<keyword evidence="3 4" id="KW-0067">ATP-binding</keyword>
<dbReference type="OrthoDB" id="9791027at2"/>
<dbReference type="STRING" id="1121393.SAMN02745216_02411"/>
<evidence type="ECO:0000256" key="3">
    <source>
        <dbReference type="ARBA" id="ARBA00022840"/>
    </source>
</evidence>
<evidence type="ECO:0000256" key="2">
    <source>
        <dbReference type="ARBA" id="ARBA00022741"/>
    </source>
</evidence>
<dbReference type="InterPro" id="IPR011761">
    <property type="entry name" value="ATP-grasp"/>
</dbReference>
<dbReference type="Proteomes" id="UP000183994">
    <property type="component" value="Unassembled WGS sequence"/>
</dbReference>
<evidence type="ECO:0000256" key="1">
    <source>
        <dbReference type="ARBA" id="ARBA00022598"/>
    </source>
</evidence>
<name>A0A1M6MRB5_9BACT</name>
<evidence type="ECO:0000259" key="5">
    <source>
        <dbReference type="PROSITE" id="PS50975"/>
    </source>
</evidence>
<sequence>MKELIQKAMEKKQKALSEYESKLLIQKAGVPVPSQGLAKSRKEALQMAGEIGYPVVMKGCSDQATHKTEMGLVKLNIANEEEADRVYDELVAAGVPLDGVLVMPMVKADREFAVGLGRDPQFGPYVMFGLGGVLMEALDDVVFRIAPLTRFDAGEMIEEIRSKKLLGEFRGKPAVDKRALEDILISIGQIGLDHDEVAEIDINPLVTEGTNLFALDALVVLKSAD</sequence>
<protein>
    <submittedName>
        <fullName evidence="6">Acetyl-CoA synthetase (ADP-forming)</fullName>
    </submittedName>
</protein>
<dbReference type="PANTHER" id="PTHR43334">
    <property type="entry name" value="ACETATE--COA LIGASE [ADP-FORMING]"/>
    <property type="match status" value="1"/>
</dbReference>
<evidence type="ECO:0000256" key="4">
    <source>
        <dbReference type="PROSITE-ProRule" id="PRU00409"/>
    </source>
</evidence>
<keyword evidence="7" id="KW-1185">Reference proteome</keyword>
<dbReference type="GO" id="GO:0046872">
    <property type="term" value="F:metal ion binding"/>
    <property type="evidence" value="ECO:0007669"/>
    <property type="project" value="InterPro"/>
</dbReference>
<proteinExistence type="predicted"/>
<dbReference type="Gene3D" id="3.30.470.20">
    <property type="entry name" value="ATP-grasp fold, B domain"/>
    <property type="match status" value="1"/>
</dbReference>
<evidence type="ECO:0000313" key="6">
    <source>
        <dbReference type="EMBL" id="SHJ85997.1"/>
    </source>
</evidence>
<dbReference type="PROSITE" id="PS50975">
    <property type="entry name" value="ATP_GRASP"/>
    <property type="match status" value="1"/>
</dbReference>
<dbReference type="Pfam" id="PF13549">
    <property type="entry name" value="ATP-grasp_5"/>
    <property type="match status" value="1"/>
</dbReference>
<evidence type="ECO:0000313" key="7">
    <source>
        <dbReference type="Proteomes" id="UP000183994"/>
    </source>
</evidence>
<dbReference type="InterPro" id="IPR051538">
    <property type="entry name" value="Acyl-CoA_Synth/Transferase"/>
</dbReference>
<dbReference type="InterPro" id="IPR013815">
    <property type="entry name" value="ATP_grasp_subdomain_1"/>
</dbReference>
<dbReference type="GO" id="GO:0005524">
    <property type="term" value="F:ATP binding"/>
    <property type="evidence" value="ECO:0007669"/>
    <property type="project" value="UniProtKB-UniRule"/>
</dbReference>
<dbReference type="SUPFAM" id="SSF56059">
    <property type="entry name" value="Glutathione synthetase ATP-binding domain-like"/>
    <property type="match status" value="1"/>
</dbReference>